<reference evidence="7" key="1">
    <citation type="journal article" date="2019" name="Int. J. Syst. Evol. Microbiol.">
        <title>The Global Catalogue of Microorganisms (GCM) 10K type strain sequencing project: providing services to taxonomists for standard genome sequencing and annotation.</title>
        <authorList>
            <consortium name="The Broad Institute Genomics Platform"/>
            <consortium name="The Broad Institute Genome Sequencing Center for Infectious Disease"/>
            <person name="Wu L."/>
            <person name="Ma J."/>
        </authorList>
    </citation>
    <scope>NUCLEOTIDE SEQUENCE [LARGE SCALE GENOMIC DNA]</scope>
    <source>
        <strain evidence="7">CCUG 71848</strain>
    </source>
</reference>
<dbReference type="GO" id="GO:0016757">
    <property type="term" value="F:glycosyltransferase activity"/>
    <property type="evidence" value="ECO:0007669"/>
    <property type="project" value="UniProtKB-KW"/>
</dbReference>
<dbReference type="RefSeq" id="WP_121979606.1">
    <property type="nucleotide sequence ID" value="NZ_JBHTLH010000012.1"/>
</dbReference>
<dbReference type="EMBL" id="JBHTLH010000012">
    <property type="protein sequence ID" value="MFD1124675.1"/>
    <property type="molecule type" value="Genomic_DNA"/>
</dbReference>
<dbReference type="InterPro" id="IPR017551">
    <property type="entry name" value="TriPribosyl-deP-CoA_syn_CitG"/>
</dbReference>
<dbReference type="PANTHER" id="PTHR30201">
    <property type="entry name" value="TRIPHOSPHORIBOSYL-DEPHOSPHO-COA SYNTHASE"/>
    <property type="match status" value="1"/>
</dbReference>
<evidence type="ECO:0000313" key="6">
    <source>
        <dbReference type="EMBL" id="MFD1124675.1"/>
    </source>
</evidence>
<comment type="similarity">
    <text evidence="5">Belongs to the CitG/MdcB family.</text>
</comment>
<keyword evidence="2 5" id="KW-0808">Transferase</keyword>
<dbReference type="InterPro" id="IPR002736">
    <property type="entry name" value="CitG"/>
</dbReference>
<comment type="catalytic activity">
    <reaction evidence="1 5">
        <text>3'-dephospho-CoA + ATP = 2'-(5''-triphospho-alpha-D-ribosyl)-3'-dephospho-CoA + adenine</text>
        <dbReference type="Rhea" id="RHEA:15117"/>
        <dbReference type="ChEBI" id="CHEBI:16708"/>
        <dbReference type="ChEBI" id="CHEBI:30616"/>
        <dbReference type="ChEBI" id="CHEBI:57328"/>
        <dbReference type="ChEBI" id="CHEBI:61378"/>
        <dbReference type="EC" id="2.4.2.52"/>
    </reaction>
</comment>
<name>A0ABW3PIJ7_9LACO</name>
<dbReference type="Pfam" id="PF01874">
    <property type="entry name" value="CitG"/>
    <property type="match status" value="1"/>
</dbReference>
<organism evidence="6 7">
    <name type="scientific">Lentilactobacillus raoultii</name>
    <dbReference type="NCBI Taxonomy" id="1987503"/>
    <lineage>
        <taxon>Bacteria</taxon>
        <taxon>Bacillati</taxon>
        <taxon>Bacillota</taxon>
        <taxon>Bacilli</taxon>
        <taxon>Lactobacillales</taxon>
        <taxon>Lactobacillaceae</taxon>
        <taxon>Lentilactobacillus</taxon>
    </lineage>
</organism>
<evidence type="ECO:0000256" key="2">
    <source>
        <dbReference type="ARBA" id="ARBA00022679"/>
    </source>
</evidence>
<dbReference type="GO" id="GO:0046917">
    <property type="term" value="F:triphosphoribosyl-dephospho-CoA synthase activity"/>
    <property type="evidence" value="ECO:0007669"/>
    <property type="project" value="UniProtKB-EC"/>
</dbReference>
<evidence type="ECO:0000256" key="4">
    <source>
        <dbReference type="ARBA" id="ARBA00022840"/>
    </source>
</evidence>
<keyword evidence="7" id="KW-1185">Reference proteome</keyword>
<protein>
    <recommendedName>
        <fullName evidence="5">Probable 2-(5''-triphosphoribosyl)-3'-dephosphocoenzyme-A synthase</fullName>
        <shortName evidence="5">2-(5''-triphosphoribosyl)-3'-dephospho-CoA synthase</shortName>
        <ecNumber evidence="5">2.4.2.52</ecNumber>
    </recommendedName>
</protein>
<sequence length="292" mass="32005">MSLAVKHDRLITKTVDNAVKSMLYEVTATPKPGLVDPVSSGPHPDMDAFNFIDSAVSLTPYLRACFDTGWQTNFMALPALFEQIRPLGIQAEKTMFEATNQINTHKGAIFSLGVLVTATGYLFRNGEVAFSAERVTETVKQMLTGLTAHDFDGVFDKPQSTLTAGERQFVKYGETGIRGEAENGYPTVLTVGLPFLRQASGTRNQRLLDTLMKIVSQSRDSNLIKRAGTRKVIDWAHHEAKQFLALGGSQTAEGRQKLVELNKTFLARNLSLGGSADLLILTIYFGLMEGSL</sequence>
<proteinExistence type="inferred from homology"/>
<dbReference type="NCBIfam" id="TIGR03125">
    <property type="entry name" value="citrate_citG"/>
    <property type="match status" value="1"/>
</dbReference>
<gene>
    <name evidence="5 6" type="primary">citG</name>
    <name evidence="6" type="ORF">ACFQ22_04765</name>
</gene>
<accession>A0ABW3PIJ7</accession>
<dbReference type="EC" id="2.4.2.52" evidence="5"/>
<keyword evidence="3 5" id="KW-0547">Nucleotide-binding</keyword>
<evidence type="ECO:0000256" key="1">
    <source>
        <dbReference type="ARBA" id="ARBA00001210"/>
    </source>
</evidence>
<dbReference type="PANTHER" id="PTHR30201:SF2">
    <property type="entry name" value="2-(5''-TRIPHOSPHORIBOSYL)-3'-DEPHOSPHOCOENZYME-A SYNTHASE"/>
    <property type="match status" value="1"/>
</dbReference>
<evidence type="ECO:0000256" key="3">
    <source>
        <dbReference type="ARBA" id="ARBA00022741"/>
    </source>
</evidence>
<keyword evidence="6" id="KW-0328">Glycosyltransferase</keyword>
<dbReference type="NCBIfam" id="NF002315">
    <property type="entry name" value="PRK01237.1"/>
    <property type="match status" value="1"/>
</dbReference>
<dbReference type="HAMAP" id="MF_00397">
    <property type="entry name" value="CitG"/>
    <property type="match status" value="1"/>
</dbReference>
<dbReference type="Proteomes" id="UP001597156">
    <property type="component" value="Unassembled WGS sequence"/>
</dbReference>
<keyword evidence="4 5" id="KW-0067">ATP-binding</keyword>
<dbReference type="Gene3D" id="1.10.4200.10">
    <property type="entry name" value="Triphosphoribosyl-dephospho-CoA protein"/>
    <property type="match status" value="2"/>
</dbReference>
<evidence type="ECO:0000313" key="7">
    <source>
        <dbReference type="Proteomes" id="UP001597156"/>
    </source>
</evidence>
<evidence type="ECO:0000256" key="5">
    <source>
        <dbReference type="HAMAP-Rule" id="MF_00397"/>
    </source>
</evidence>
<comment type="caution">
    <text evidence="6">The sequence shown here is derived from an EMBL/GenBank/DDBJ whole genome shotgun (WGS) entry which is preliminary data.</text>
</comment>